<name>A0ABR0URP9_REHGL</name>
<dbReference type="SMART" id="SM00353">
    <property type="entry name" value="HLH"/>
    <property type="match status" value="1"/>
</dbReference>
<dbReference type="EMBL" id="JABTTQ020002230">
    <property type="protein sequence ID" value="KAK6125374.1"/>
    <property type="molecule type" value="Genomic_DNA"/>
</dbReference>
<keyword evidence="8" id="KW-1185">Reference proteome</keyword>
<evidence type="ECO:0000256" key="3">
    <source>
        <dbReference type="ARBA" id="ARBA00023163"/>
    </source>
</evidence>
<dbReference type="Pfam" id="PF00010">
    <property type="entry name" value="HLH"/>
    <property type="match status" value="1"/>
</dbReference>
<evidence type="ECO:0000259" key="6">
    <source>
        <dbReference type="PROSITE" id="PS50888"/>
    </source>
</evidence>
<dbReference type="PANTHER" id="PTHR31945">
    <property type="entry name" value="TRANSCRIPTION FACTOR SCREAM2-RELATED"/>
    <property type="match status" value="1"/>
</dbReference>
<organism evidence="7 8">
    <name type="scientific">Rehmannia glutinosa</name>
    <name type="common">Chinese foxglove</name>
    <dbReference type="NCBI Taxonomy" id="99300"/>
    <lineage>
        <taxon>Eukaryota</taxon>
        <taxon>Viridiplantae</taxon>
        <taxon>Streptophyta</taxon>
        <taxon>Embryophyta</taxon>
        <taxon>Tracheophyta</taxon>
        <taxon>Spermatophyta</taxon>
        <taxon>Magnoliopsida</taxon>
        <taxon>eudicotyledons</taxon>
        <taxon>Gunneridae</taxon>
        <taxon>Pentapetalae</taxon>
        <taxon>asterids</taxon>
        <taxon>lamiids</taxon>
        <taxon>Lamiales</taxon>
        <taxon>Orobanchaceae</taxon>
        <taxon>Rehmannieae</taxon>
        <taxon>Rehmannia</taxon>
    </lineage>
</organism>
<dbReference type="Proteomes" id="UP001318860">
    <property type="component" value="Unassembled WGS sequence"/>
</dbReference>
<dbReference type="PANTHER" id="PTHR31945:SF150">
    <property type="entry name" value="TRANSCRIPTION FACTOR BHLH93-LIKE"/>
    <property type="match status" value="1"/>
</dbReference>
<feature type="compositionally biased region" description="Basic and acidic residues" evidence="5">
    <location>
        <begin position="153"/>
        <end position="163"/>
    </location>
</feature>
<feature type="domain" description="BHLH" evidence="6">
    <location>
        <begin position="164"/>
        <end position="213"/>
    </location>
</feature>
<accession>A0ABR0URP9</accession>
<gene>
    <name evidence="7" type="ORF">DH2020_040891</name>
</gene>
<evidence type="ECO:0000313" key="7">
    <source>
        <dbReference type="EMBL" id="KAK6125374.1"/>
    </source>
</evidence>
<keyword evidence="2" id="KW-0805">Transcription regulation</keyword>
<proteinExistence type="predicted"/>
<protein>
    <recommendedName>
        <fullName evidence="6">BHLH domain-containing protein</fullName>
    </recommendedName>
</protein>
<keyword evidence="4" id="KW-0539">Nucleus</keyword>
<dbReference type="PROSITE" id="PS50888">
    <property type="entry name" value="BHLH"/>
    <property type="match status" value="1"/>
</dbReference>
<feature type="region of interest" description="Disordered" evidence="5">
    <location>
        <begin position="152"/>
        <end position="178"/>
    </location>
</feature>
<dbReference type="InterPro" id="IPR054502">
    <property type="entry name" value="bHLH-TF_ACT-like_plant"/>
</dbReference>
<evidence type="ECO:0000256" key="2">
    <source>
        <dbReference type="ARBA" id="ARBA00023015"/>
    </source>
</evidence>
<dbReference type="InterPro" id="IPR036638">
    <property type="entry name" value="HLH_DNA-bd_sf"/>
</dbReference>
<evidence type="ECO:0000256" key="5">
    <source>
        <dbReference type="SAM" id="MobiDB-lite"/>
    </source>
</evidence>
<dbReference type="InterPro" id="IPR011598">
    <property type="entry name" value="bHLH_dom"/>
</dbReference>
<evidence type="ECO:0000256" key="1">
    <source>
        <dbReference type="ARBA" id="ARBA00004123"/>
    </source>
</evidence>
<dbReference type="InterPro" id="IPR051358">
    <property type="entry name" value="TF_AMS/ICE1/BHLH6-like"/>
</dbReference>
<evidence type="ECO:0000313" key="8">
    <source>
        <dbReference type="Proteomes" id="UP001318860"/>
    </source>
</evidence>
<reference evidence="7 8" key="1">
    <citation type="journal article" date="2021" name="Comput. Struct. Biotechnol. J.">
        <title>De novo genome assembly of the potent medicinal plant Rehmannia glutinosa using nanopore technology.</title>
        <authorList>
            <person name="Ma L."/>
            <person name="Dong C."/>
            <person name="Song C."/>
            <person name="Wang X."/>
            <person name="Zheng X."/>
            <person name="Niu Y."/>
            <person name="Chen S."/>
            <person name="Feng W."/>
        </authorList>
    </citation>
    <scope>NUCLEOTIDE SEQUENCE [LARGE SCALE GENOMIC DNA]</scope>
    <source>
        <strain evidence="7">DH-2019</strain>
    </source>
</reference>
<evidence type="ECO:0000256" key="4">
    <source>
        <dbReference type="ARBA" id="ARBA00023242"/>
    </source>
</evidence>
<sequence length="339" mass="38663">MELSQHSLLEELIMAPKIEPPFPNEFFQNTWNLNPFDHQIPDNNLHLPLTTNPSFLELISPADQFNYPCPYGDFQPFLDALTSQEFCSFYENDHDLPPMAIQEEYGANVETGELRIFENCINGFEGEMSSYRVESAQNGSPNMEIVNNVGIYGEKKSKSKKPDGQPSKNLMAERRRRKRLNDRLSMLRSIVPKISKMDRTSILGDTIDYMRELLDKIHKLQEDGLDENNANQINLIGNYLKELKPNDTQVRNPPKFDVERRNQDTKVEVCCATKPGLLLSTLGTLDMLGLDIQQCVISCFNDFSLRASCNEVDEHRSLVSSEDVKQALFRNAGYGGRCL</sequence>
<keyword evidence="3" id="KW-0804">Transcription</keyword>
<dbReference type="SUPFAM" id="SSF47459">
    <property type="entry name" value="HLH, helix-loop-helix DNA-binding domain"/>
    <property type="match status" value="1"/>
</dbReference>
<dbReference type="Gene3D" id="4.10.280.10">
    <property type="entry name" value="Helix-loop-helix DNA-binding domain"/>
    <property type="match status" value="1"/>
</dbReference>
<dbReference type="Pfam" id="PF22754">
    <property type="entry name" value="bHLH-TF_ACT-like_plant"/>
    <property type="match status" value="1"/>
</dbReference>
<comment type="subcellular location">
    <subcellularLocation>
        <location evidence="1">Nucleus</location>
    </subcellularLocation>
</comment>
<comment type="caution">
    <text evidence="7">The sequence shown here is derived from an EMBL/GenBank/DDBJ whole genome shotgun (WGS) entry which is preliminary data.</text>
</comment>